<dbReference type="PANTHER" id="PTHR43175">
    <property type="entry name" value="CARBONIC ANHYDRASE"/>
    <property type="match status" value="1"/>
</dbReference>
<evidence type="ECO:0000256" key="3">
    <source>
        <dbReference type="ARBA" id="ARBA00022833"/>
    </source>
</evidence>
<dbReference type="InterPro" id="IPR001765">
    <property type="entry name" value="Carbonic_anhydrase"/>
</dbReference>
<feature type="binding site" evidence="4">
    <location>
        <position position="40"/>
    </location>
    <ligand>
        <name>Zn(2+)</name>
        <dbReference type="ChEBI" id="CHEBI:29105"/>
    </ligand>
</feature>
<dbReference type="eggNOG" id="ENOG502SVD0">
    <property type="taxonomic scope" value="Eukaryota"/>
</dbReference>
<dbReference type="GO" id="GO:0008270">
    <property type="term" value="F:zinc ion binding"/>
    <property type="evidence" value="ECO:0007669"/>
    <property type="project" value="InterPro"/>
</dbReference>
<dbReference type="STRING" id="717646.M2MU46"/>
<protein>
    <recommendedName>
        <fullName evidence="7">Carbonic anhydrase</fullName>
    </recommendedName>
</protein>
<dbReference type="SUPFAM" id="SSF53056">
    <property type="entry name" value="beta-carbonic anhydrase, cab"/>
    <property type="match status" value="1"/>
</dbReference>
<dbReference type="OrthoDB" id="10248475at2759"/>
<sequence length="142" mass="15410">MSADLVRQLAKGNEQYKKNFKGTFSFKEFPEQKGIIILSCLDPRADPKDLWNLTANVAIIRNAGGRAKDALRSMEALASLLSGGLGAIAVIHHADCGLGPNNFHDNHVVQRRLKDRLGAGSDVAAQIDETDFGGFAETQWSC</sequence>
<evidence type="ECO:0000313" key="5">
    <source>
        <dbReference type="EMBL" id="EMD00447.1"/>
    </source>
</evidence>
<reference evidence="5 6" key="1">
    <citation type="journal article" date="2012" name="PLoS Pathog.">
        <title>Diverse lifestyles and strategies of plant pathogenesis encoded in the genomes of eighteen Dothideomycetes fungi.</title>
        <authorList>
            <person name="Ohm R.A."/>
            <person name="Feau N."/>
            <person name="Henrissat B."/>
            <person name="Schoch C.L."/>
            <person name="Horwitz B.A."/>
            <person name="Barry K.W."/>
            <person name="Condon B.J."/>
            <person name="Copeland A.C."/>
            <person name="Dhillon B."/>
            <person name="Glaser F."/>
            <person name="Hesse C.N."/>
            <person name="Kosti I."/>
            <person name="LaButti K."/>
            <person name="Lindquist E.A."/>
            <person name="Lucas S."/>
            <person name="Salamov A.A."/>
            <person name="Bradshaw R.E."/>
            <person name="Ciuffetti L."/>
            <person name="Hamelin R.C."/>
            <person name="Kema G.H.J."/>
            <person name="Lawrence C."/>
            <person name="Scott J.A."/>
            <person name="Spatafora J.W."/>
            <person name="Turgeon B.G."/>
            <person name="de Wit P.J.G.M."/>
            <person name="Zhong S."/>
            <person name="Goodwin S.B."/>
            <person name="Grigoriev I.V."/>
        </authorList>
    </citation>
    <scope>NUCLEOTIDE SEQUENCE [LARGE SCALE GENOMIC DNA]</scope>
    <source>
        <strain evidence="5 6">UAMH 10762</strain>
    </source>
</reference>
<evidence type="ECO:0000256" key="4">
    <source>
        <dbReference type="PIRSR" id="PIRSR601765-1"/>
    </source>
</evidence>
<dbReference type="KEGG" id="bcom:BAUCODRAFT_20547"/>
<dbReference type="GeneID" id="19109677"/>
<dbReference type="Proteomes" id="UP000011761">
    <property type="component" value="Unassembled WGS sequence"/>
</dbReference>
<dbReference type="PANTHER" id="PTHR43175:SF3">
    <property type="entry name" value="CARBON DISULFIDE HYDROLASE"/>
    <property type="match status" value="1"/>
</dbReference>
<feature type="binding site" evidence="4">
    <location>
        <position position="42"/>
    </location>
    <ligand>
        <name>Zn(2+)</name>
        <dbReference type="ChEBI" id="CHEBI:29105"/>
    </ligand>
</feature>
<accession>M2MU46</accession>
<keyword evidence="3 4" id="KW-0862">Zinc</keyword>
<name>M2MU46_BAUPA</name>
<comment type="similarity">
    <text evidence="1">Belongs to the beta-class carbonic anhydrase family.</text>
</comment>
<evidence type="ECO:0008006" key="7">
    <source>
        <dbReference type="Google" id="ProtNLM"/>
    </source>
</evidence>
<feature type="binding site" evidence="4">
    <location>
        <position position="96"/>
    </location>
    <ligand>
        <name>Zn(2+)</name>
        <dbReference type="ChEBI" id="CHEBI:29105"/>
    </ligand>
</feature>
<dbReference type="InterPro" id="IPR036874">
    <property type="entry name" value="Carbonic_anhydrase_sf"/>
</dbReference>
<dbReference type="RefSeq" id="XP_007671631.1">
    <property type="nucleotide sequence ID" value="XM_007673441.1"/>
</dbReference>
<proteinExistence type="inferred from homology"/>
<evidence type="ECO:0000256" key="1">
    <source>
        <dbReference type="ARBA" id="ARBA00006217"/>
    </source>
</evidence>
<gene>
    <name evidence="5" type="ORF">BAUCODRAFT_20547</name>
</gene>
<evidence type="ECO:0000256" key="2">
    <source>
        <dbReference type="ARBA" id="ARBA00022723"/>
    </source>
</evidence>
<dbReference type="EMBL" id="KB445550">
    <property type="protein sequence ID" value="EMD00447.1"/>
    <property type="molecule type" value="Genomic_DNA"/>
</dbReference>
<feature type="binding site" evidence="4">
    <location>
        <position position="93"/>
    </location>
    <ligand>
        <name>Zn(2+)</name>
        <dbReference type="ChEBI" id="CHEBI:29105"/>
    </ligand>
</feature>
<evidence type="ECO:0000313" key="6">
    <source>
        <dbReference type="Proteomes" id="UP000011761"/>
    </source>
</evidence>
<organism evidence="5 6">
    <name type="scientific">Baudoinia panamericana (strain UAMH 10762)</name>
    <name type="common">Angels' share fungus</name>
    <name type="synonym">Baudoinia compniacensis (strain UAMH 10762)</name>
    <dbReference type="NCBI Taxonomy" id="717646"/>
    <lineage>
        <taxon>Eukaryota</taxon>
        <taxon>Fungi</taxon>
        <taxon>Dikarya</taxon>
        <taxon>Ascomycota</taxon>
        <taxon>Pezizomycotina</taxon>
        <taxon>Dothideomycetes</taxon>
        <taxon>Dothideomycetidae</taxon>
        <taxon>Mycosphaerellales</taxon>
        <taxon>Teratosphaeriaceae</taxon>
        <taxon>Baudoinia</taxon>
    </lineage>
</organism>
<dbReference type="Gene3D" id="3.40.1050.10">
    <property type="entry name" value="Carbonic anhydrase"/>
    <property type="match status" value="1"/>
</dbReference>
<dbReference type="OMA" id="HHADCGL"/>
<dbReference type="GO" id="GO:0004089">
    <property type="term" value="F:carbonate dehydratase activity"/>
    <property type="evidence" value="ECO:0007669"/>
    <property type="project" value="InterPro"/>
</dbReference>
<keyword evidence="6" id="KW-1185">Reference proteome</keyword>
<keyword evidence="2 4" id="KW-0479">Metal-binding</keyword>
<dbReference type="AlphaFoldDB" id="M2MU46"/>
<dbReference type="HOGENOM" id="CLU_1815452_0_0_1"/>
<comment type="cofactor">
    <cofactor evidence="4">
        <name>Zn(2+)</name>
        <dbReference type="ChEBI" id="CHEBI:29105"/>
    </cofactor>
    <text evidence="4">Binds 1 zinc ion per subunit.</text>
</comment>